<dbReference type="InterPro" id="IPR003439">
    <property type="entry name" value="ABC_transporter-like_ATP-bd"/>
</dbReference>
<name>A0ABP7AAI9_9ACTN</name>
<dbReference type="Gene3D" id="3.40.50.300">
    <property type="entry name" value="P-loop containing nucleotide triphosphate hydrolases"/>
    <property type="match status" value="1"/>
</dbReference>
<keyword evidence="3 5" id="KW-0067">ATP-binding</keyword>
<evidence type="ECO:0000256" key="1">
    <source>
        <dbReference type="ARBA" id="ARBA00022448"/>
    </source>
</evidence>
<evidence type="ECO:0000313" key="5">
    <source>
        <dbReference type="EMBL" id="GAA3628170.1"/>
    </source>
</evidence>
<dbReference type="RefSeq" id="WP_231484570.1">
    <property type="nucleotide sequence ID" value="NZ_BAAAZO010000010.1"/>
</dbReference>
<evidence type="ECO:0000256" key="2">
    <source>
        <dbReference type="ARBA" id="ARBA00022741"/>
    </source>
</evidence>
<evidence type="ECO:0000259" key="4">
    <source>
        <dbReference type="PROSITE" id="PS50893"/>
    </source>
</evidence>
<accession>A0ABP7AAI9</accession>
<dbReference type="InterPro" id="IPR003593">
    <property type="entry name" value="AAA+_ATPase"/>
</dbReference>
<comment type="caution">
    <text evidence="5">The sequence shown here is derived from an EMBL/GenBank/DDBJ whole genome shotgun (WGS) entry which is preliminary data.</text>
</comment>
<gene>
    <name evidence="5" type="ORF">GCM10022223_51880</name>
</gene>
<dbReference type="Pfam" id="PF00005">
    <property type="entry name" value="ABC_tran"/>
    <property type="match status" value="1"/>
</dbReference>
<reference evidence="6" key="1">
    <citation type="journal article" date="2019" name="Int. J. Syst. Evol. Microbiol.">
        <title>The Global Catalogue of Microorganisms (GCM) 10K type strain sequencing project: providing services to taxonomists for standard genome sequencing and annotation.</title>
        <authorList>
            <consortium name="The Broad Institute Genomics Platform"/>
            <consortium name="The Broad Institute Genome Sequencing Center for Infectious Disease"/>
            <person name="Wu L."/>
            <person name="Ma J."/>
        </authorList>
    </citation>
    <scope>NUCLEOTIDE SEQUENCE [LARGE SCALE GENOMIC DNA]</scope>
    <source>
        <strain evidence="6">JCM 16902</strain>
    </source>
</reference>
<feature type="domain" description="ABC transporter" evidence="4">
    <location>
        <begin position="14"/>
        <end position="234"/>
    </location>
</feature>
<dbReference type="SUPFAM" id="SSF52540">
    <property type="entry name" value="P-loop containing nucleoside triphosphate hydrolases"/>
    <property type="match status" value="1"/>
</dbReference>
<dbReference type="PROSITE" id="PS50893">
    <property type="entry name" value="ABC_TRANSPORTER_2"/>
    <property type="match status" value="1"/>
</dbReference>
<dbReference type="SMART" id="SM00382">
    <property type="entry name" value="AAA"/>
    <property type="match status" value="1"/>
</dbReference>
<organism evidence="5 6">
    <name type="scientific">Kineosporia mesophila</name>
    <dbReference type="NCBI Taxonomy" id="566012"/>
    <lineage>
        <taxon>Bacteria</taxon>
        <taxon>Bacillati</taxon>
        <taxon>Actinomycetota</taxon>
        <taxon>Actinomycetes</taxon>
        <taxon>Kineosporiales</taxon>
        <taxon>Kineosporiaceae</taxon>
        <taxon>Kineosporia</taxon>
    </lineage>
</organism>
<dbReference type="CDD" id="cd03255">
    <property type="entry name" value="ABC_MJ0796_LolCDE_FtsE"/>
    <property type="match status" value="1"/>
</dbReference>
<proteinExistence type="predicted"/>
<dbReference type="PANTHER" id="PTHR24220">
    <property type="entry name" value="IMPORT ATP-BINDING PROTEIN"/>
    <property type="match status" value="1"/>
</dbReference>
<protein>
    <submittedName>
        <fullName evidence="5">ABC transporter ATP-binding protein</fullName>
    </submittedName>
</protein>
<dbReference type="PANTHER" id="PTHR24220:SF685">
    <property type="entry name" value="ABC TRANSPORTER RELATED"/>
    <property type="match status" value="1"/>
</dbReference>
<keyword evidence="2" id="KW-0547">Nucleotide-binding</keyword>
<dbReference type="GO" id="GO:0005524">
    <property type="term" value="F:ATP binding"/>
    <property type="evidence" value="ECO:0007669"/>
    <property type="project" value="UniProtKB-KW"/>
</dbReference>
<dbReference type="EMBL" id="BAAAZO010000010">
    <property type="protein sequence ID" value="GAA3628170.1"/>
    <property type="molecule type" value="Genomic_DNA"/>
</dbReference>
<dbReference type="InterPro" id="IPR017911">
    <property type="entry name" value="MacB-like_ATP-bd"/>
</dbReference>
<evidence type="ECO:0000313" key="6">
    <source>
        <dbReference type="Proteomes" id="UP001501074"/>
    </source>
</evidence>
<dbReference type="InterPro" id="IPR015854">
    <property type="entry name" value="ABC_transpr_LolD-like"/>
</dbReference>
<dbReference type="Proteomes" id="UP001501074">
    <property type="component" value="Unassembled WGS sequence"/>
</dbReference>
<sequence>MSQVGVSDPAEPVLVLENIQHAYRRTIAVRGVSLTVQPGEILAVTGPSGCGKSTVLHVAAGLIRPQSGTVRLFGQSLTGAGDDERARLRRGKLSLVLQFGQLVPELTGVDNVALPLLLDGHGPTQARRLALGWLERCGAQELADVEPAEMSGGQAQRVAVARSLITSPQLMLADEPTGSLDSIGGRELLDLMIGEARRSGAALIVVTHDNSVAARADREIRLFDGEIASEAVLV</sequence>
<dbReference type="InterPro" id="IPR017871">
    <property type="entry name" value="ABC_transporter-like_CS"/>
</dbReference>
<evidence type="ECO:0000256" key="3">
    <source>
        <dbReference type="ARBA" id="ARBA00022840"/>
    </source>
</evidence>
<dbReference type="InterPro" id="IPR027417">
    <property type="entry name" value="P-loop_NTPase"/>
</dbReference>
<keyword evidence="1" id="KW-0813">Transport</keyword>
<keyword evidence="6" id="KW-1185">Reference proteome</keyword>
<dbReference type="PROSITE" id="PS00211">
    <property type="entry name" value="ABC_TRANSPORTER_1"/>
    <property type="match status" value="1"/>
</dbReference>